<name>A0AAE7RHI5_9CAUD</name>
<evidence type="ECO:0000313" key="2">
    <source>
        <dbReference type="Proteomes" id="UP000828118"/>
    </source>
</evidence>
<sequence length="32" mass="3942">MCFLYWFEEFTHNPIKVQICSAYQYTTYVTTL</sequence>
<evidence type="ECO:0000313" key="1">
    <source>
        <dbReference type="EMBL" id="QVW27954.1"/>
    </source>
</evidence>
<accession>A0AAE7RHI5</accession>
<dbReference type="Proteomes" id="UP000828118">
    <property type="component" value="Segment"/>
</dbReference>
<proteinExistence type="predicted"/>
<organism evidence="1 2">
    <name type="scientific">Enterococcus phage MDA2</name>
    <dbReference type="NCBI Taxonomy" id="2816459"/>
    <lineage>
        <taxon>Viruses</taxon>
        <taxon>Duplodnaviria</taxon>
        <taxon>Heunggongvirae</taxon>
        <taxon>Uroviricota</taxon>
        <taxon>Caudoviricetes</taxon>
        <taxon>Herelleviridae</taxon>
        <taxon>Brockvirinae</taxon>
        <taxon>Kochikohdavirus</taxon>
        <taxon>Kochikohdavirus mda2</taxon>
    </lineage>
</organism>
<protein>
    <submittedName>
        <fullName evidence="1">Uncharacterized protein</fullName>
    </submittedName>
</protein>
<keyword evidence="2" id="KW-1185">Reference proteome</keyword>
<dbReference type="EMBL" id="MW633168">
    <property type="protein sequence ID" value="QVW27954.1"/>
    <property type="molecule type" value="Genomic_DNA"/>
</dbReference>
<reference evidence="1 2" key="1">
    <citation type="submission" date="2021-02" db="EMBL/GenBank/DDBJ databases">
        <title>Isolation and Efficacy of Vancomycin Resistant Enterococci-specific Bacteriophages in Wax Moth Larvae Model Galleria mellonella.</title>
        <authorList>
            <person name="El Haddad L."/>
            <person name="Harb C.P."/>
            <person name="Clark J.R."/>
            <person name="Terwilliger A.L."/>
            <person name="Chaftari C."/>
            <person name="Duna M."/>
            <person name="Youssef S."/>
            <person name="Stibich M."/>
            <person name="Maresso A."/>
            <person name="Chemaly R.F."/>
        </authorList>
    </citation>
    <scope>NUCLEOTIDE SEQUENCE [LARGE SCALE GENOMIC DNA]</scope>
</reference>